<evidence type="ECO:0008006" key="3">
    <source>
        <dbReference type="Google" id="ProtNLM"/>
    </source>
</evidence>
<gene>
    <name evidence="1" type="ORF">ACFSC3_08835</name>
</gene>
<dbReference type="RefSeq" id="WP_380940041.1">
    <property type="nucleotide sequence ID" value="NZ_JBHUFC010000003.1"/>
</dbReference>
<dbReference type="Proteomes" id="UP001597283">
    <property type="component" value="Unassembled WGS sequence"/>
</dbReference>
<organism evidence="1 2">
    <name type="scientific">Sphingomonas floccifaciens</name>
    <dbReference type="NCBI Taxonomy" id="1844115"/>
    <lineage>
        <taxon>Bacteria</taxon>
        <taxon>Pseudomonadati</taxon>
        <taxon>Pseudomonadota</taxon>
        <taxon>Alphaproteobacteria</taxon>
        <taxon>Sphingomonadales</taxon>
        <taxon>Sphingomonadaceae</taxon>
        <taxon>Sphingomonas</taxon>
    </lineage>
</organism>
<evidence type="ECO:0000313" key="2">
    <source>
        <dbReference type="Proteomes" id="UP001597283"/>
    </source>
</evidence>
<sequence length="110" mass="12063">MSMLLALLMIAPSDEFAAYRAATRAEVPCSRASSTDEVTVCGRREADRRYRVPLVGIPVRDQVLVQTDRLLEDKIDRCGRQLMTNSCGFVGVTMTSGGAGTSLKPRKLKE</sequence>
<name>A0ABW4NCC0_9SPHN</name>
<proteinExistence type="predicted"/>
<protein>
    <recommendedName>
        <fullName evidence="3">Secreted protein</fullName>
    </recommendedName>
</protein>
<reference evidence="2" key="1">
    <citation type="journal article" date="2019" name="Int. J. Syst. Evol. Microbiol.">
        <title>The Global Catalogue of Microorganisms (GCM) 10K type strain sequencing project: providing services to taxonomists for standard genome sequencing and annotation.</title>
        <authorList>
            <consortium name="The Broad Institute Genomics Platform"/>
            <consortium name="The Broad Institute Genome Sequencing Center for Infectious Disease"/>
            <person name="Wu L."/>
            <person name="Ma J."/>
        </authorList>
    </citation>
    <scope>NUCLEOTIDE SEQUENCE [LARGE SCALE GENOMIC DNA]</scope>
    <source>
        <strain evidence="2">Q85</strain>
    </source>
</reference>
<evidence type="ECO:0000313" key="1">
    <source>
        <dbReference type="EMBL" id="MFD1787676.1"/>
    </source>
</evidence>
<accession>A0ABW4NCC0</accession>
<dbReference type="EMBL" id="JBHUFC010000003">
    <property type="protein sequence ID" value="MFD1787676.1"/>
    <property type="molecule type" value="Genomic_DNA"/>
</dbReference>
<comment type="caution">
    <text evidence="1">The sequence shown here is derived from an EMBL/GenBank/DDBJ whole genome shotgun (WGS) entry which is preliminary data.</text>
</comment>
<keyword evidence="2" id="KW-1185">Reference proteome</keyword>